<accession>A0ABT0TTY0</accession>
<evidence type="ECO:0000259" key="7">
    <source>
        <dbReference type="PROSITE" id="PS51790"/>
    </source>
</evidence>
<name>A0ABT0TTY0_9HELI</name>
<dbReference type="EMBL" id="JAMOKX010000003">
    <property type="protein sequence ID" value="MCL9819398.1"/>
    <property type="molecule type" value="Genomic_DNA"/>
</dbReference>
<dbReference type="InterPro" id="IPR002579">
    <property type="entry name" value="Met_Sox_Rdtase_MsrB_dom"/>
</dbReference>
<dbReference type="Gene3D" id="2.170.150.20">
    <property type="entry name" value="Peptide methionine sulfoxide reductase"/>
    <property type="match status" value="1"/>
</dbReference>
<dbReference type="InterPro" id="IPR011057">
    <property type="entry name" value="Mss4-like_sf"/>
</dbReference>
<comment type="caution">
    <text evidence="8">The sequence shown here is derived from an EMBL/GenBank/DDBJ whole genome shotgun (WGS) entry which is preliminary data.</text>
</comment>
<dbReference type="Pfam" id="PF01641">
    <property type="entry name" value="SelR"/>
    <property type="match status" value="1"/>
</dbReference>
<evidence type="ECO:0000313" key="8">
    <source>
        <dbReference type="EMBL" id="MCL9819398.1"/>
    </source>
</evidence>
<evidence type="ECO:0000256" key="2">
    <source>
        <dbReference type="ARBA" id="ARBA00012499"/>
    </source>
</evidence>
<dbReference type="InterPro" id="IPR028427">
    <property type="entry name" value="Met_Sox_Rdtase_MsrB"/>
</dbReference>
<keyword evidence="4" id="KW-0862">Zinc</keyword>
<evidence type="ECO:0000256" key="6">
    <source>
        <dbReference type="ARBA" id="ARBA00048488"/>
    </source>
</evidence>
<protein>
    <recommendedName>
        <fullName evidence="2">peptide-methionine (R)-S-oxide reductase</fullName>
        <ecNumber evidence="2">1.8.4.12</ecNumber>
    </recommendedName>
</protein>
<dbReference type="NCBIfam" id="TIGR00357">
    <property type="entry name" value="peptide-methionine (R)-S-oxide reductase MsrB"/>
    <property type="match status" value="1"/>
</dbReference>
<keyword evidence="9" id="KW-1185">Reference proteome</keyword>
<comment type="cofactor">
    <cofactor evidence="1">
        <name>Zn(2+)</name>
        <dbReference type="ChEBI" id="CHEBI:29105"/>
    </cofactor>
</comment>
<proteinExistence type="predicted"/>
<evidence type="ECO:0000256" key="4">
    <source>
        <dbReference type="ARBA" id="ARBA00022833"/>
    </source>
</evidence>
<keyword evidence="3" id="KW-0479">Metal-binding</keyword>
<feature type="domain" description="MsrB" evidence="7">
    <location>
        <begin position="1"/>
        <end position="118"/>
    </location>
</feature>
<dbReference type="SUPFAM" id="SSF51316">
    <property type="entry name" value="Mss4-like"/>
    <property type="match status" value="1"/>
</dbReference>
<dbReference type="Proteomes" id="UP001057522">
    <property type="component" value="Unassembled WGS sequence"/>
</dbReference>
<dbReference type="PANTHER" id="PTHR46081">
    <property type="entry name" value="PEPTIDE METHIONINE SULFOXIDE REDUCTASE 2"/>
    <property type="match status" value="1"/>
</dbReference>
<sequence length="118" mass="13390">MYKKLNEQEQRVILHKGTEAPFSGKYENFFEKGIYCCKQCGSALYESKDKFHSGCGWPSFDSCIKGAVREQLDKDGRRMEIVCAKCGGHLGHIFRGEGFTAKNTRHCVNSIALEFQND</sequence>
<dbReference type="RefSeq" id="WP_250604089.1">
    <property type="nucleotide sequence ID" value="NZ_JAMOKW010000001.1"/>
</dbReference>
<comment type="catalytic activity">
    <reaction evidence="6">
        <text>L-methionyl-[protein] + [thioredoxin]-disulfide + H2O = L-methionyl-(R)-S-oxide-[protein] + [thioredoxin]-dithiol</text>
        <dbReference type="Rhea" id="RHEA:24164"/>
        <dbReference type="Rhea" id="RHEA-COMP:10698"/>
        <dbReference type="Rhea" id="RHEA-COMP:10700"/>
        <dbReference type="Rhea" id="RHEA-COMP:12313"/>
        <dbReference type="Rhea" id="RHEA-COMP:12314"/>
        <dbReference type="ChEBI" id="CHEBI:15377"/>
        <dbReference type="ChEBI" id="CHEBI:16044"/>
        <dbReference type="ChEBI" id="CHEBI:29950"/>
        <dbReference type="ChEBI" id="CHEBI:45764"/>
        <dbReference type="ChEBI" id="CHEBI:50058"/>
        <dbReference type="EC" id="1.8.4.12"/>
    </reaction>
</comment>
<evidence type="ECO:0000256" key="5">
    <source>
        <dbReference type="ARBA" id="ARBA00023002"/>
    </source>
</evidence>
<dbReference type="EC" id="1.8.4.12" evidence="2"/>
<gene>
    <name evidence="8" type="ORF">NCR95_04335</name>
</gene>
<reference evidence="8" key="1">
    <citation type="submission" date="2022-06" db="EMBL/GenBank/DDBJ databases">
        <title>Helicobacter colisuis sp. nov.</title>
        <authorList>
            <person name="Papic B."/>
            <person name="Gruntar I."/>
        </authorList>
    </citation>
    <scope>NUCLEOTIDE SEQUENCE</scope>
    <source>
        <strain evidence="8">11154-15</strain>
    </source>
</reference>
<keyword evidence="5 8" id="KW-0560">Oxidoreductase</keyword>
<evidence type="ECO:0000256" key="3">
    <source>
        <dbReference type="ARBA" id="ARBA00022723"/>
    </source>
</evidence>
<dbReference type="PROSITE" id="PS51790">
    <property type="entry name" value="MSRB"/>
    <property type="match status" value="1"/>
</dbReference>
<dbReference type="PANTHER" id="PTHR46081:SF8">
    <property type="entry name" value="PEPTIDE METHIONINE SULFOXIDE REDUCTASE 2"/>
    <property type="match status" value="1"/>
</dbReference>
<evidence type="ECO:0000313" key="9">
    <source>
        <dbReference type="Proteomes" id="UP001057522"/>
    </source>
</evidence>
<organism evidence="8 9">
    <name type="scientific">Helicobacter colisuis</name>
    <dbReference type="NCBI Taxonomy" id="2949739"/>
    <lineage>
        <taxon>Bacteria</taxon>
        <taxon>Pseudomonadati</taxon>
        <taxon>Campylobacterota</taxon>
        <taxon>Epsilonproteobacteria</taxon>
        <taxon>Campylobacterales</taxon>
        <taxon>Helicobacteraceae</taxon>
        <taxon>Helicobacter</taxon>
    </lineage>
</organism>
<evidence type="ECO:0000256" key="1">
    <source>
        <dbReference type="ARBA" id="ARBA00001947"/>
    </source>
</evidence>
<dbReference type="GO" id="GO:0033743">
    <property type="term" value="F:peptide-methionine (R)-S-oxide reductase activity"/>
    <property type="evidence" value="ECO:0007669"/>
    <property type="project" value="UniProtKB-EC"/>
</dbReference>
<dbReference type="NCBIfam" id="NF004036">
    <property type="entry name" value="PRK05508.1"/>
    <property type="match status" value="1"/>
</dbReference>